<feature type="chain" id="PRO_5012616247" evidence="2">
    <location>
        <begin position="16"/>
        <end position="745"/>
    </location>
</feature>
<organism evidence="3 4">
    <name type="scientific">Stentor coeruleus</name>
    <dbReference type="NCBI Taxonomy" id="5963"/>
    <lineage>
        <taxon>Eukaryota</taxon>
        <taxon>Sar</taxon>
        <taxon>Alveolata</taxon>
        <taxon>Ciliophora</taxon>
        <taxon>Postciliodesmatophora</taxon>
        <taxon>Heterotrichea</taxon>
        <taxon>Heterotrichida</taxon>
        <taxon>Stentoridae</taxon>
        <taxon>Stentor</taxon>
    </lineage>
</organism>
<feature type="signal peptide" evidence="2">
    <location>
        <begin position="1"/>
        <end position="15"/>
    </location>
</feature>
<accession>A0A1R2BCM5</accession>
<dbReference type="AlphaFoldDB" id="A0A1R2BCM5"/>
<keyword evidence="4" id="KW-1185">Reference proteome</keyword>
<evidence type="ECO:0000256" key="2">
    <source>
        <dbReference type="SAM" id="SignalP"/>
    </source>
</evidence>
<proteinExistence type="predicted"/>
<feature type="coiled-coil region" evidence="1">
    <location>
        <begin position="210"/>
        <end position="242"/>
    </location>
</feature>
<comment type="caution">
    <text evidence="3">The sequence shown here is derived from an EMBL/GenBank/DDBJ whole genome shotgun (WGS) entry which is preliminary data.</text>
</comment>
<evidence type="ECO:0000313" key="4">
    <source>
        <dbReference type="Proteomes" id="UP000187209"/>
    </source>
</evidence>
<keyword evidence="1" id="KW-0175">Coiled coil</keyword>
<name>A0A1R2BCM5_9CILI</name>
<reference evidence="3 4" key="1">
    <citation type="submission" date="2016-11" db="EMBL/GenBank/DDBJ databases">
        <title>The macronuclear genome of Stentor coeruleus: a giant cell with tiny introns.</title>
        <authorList>
            <person name="Slabodnick M."/>
            <person name="Ruby J.G."/>
            <person name="Reiff S.B."/>
            <person name="Swart E.C."/>
            <person name="Gosai S."/>
            <person name="Prabakaran S."/>
            <person name="Witkowska E."/>
            <person name="Larue G.E."/>
            <person name="Fisher S."/>
            <person name="Freeman R.M."/>
            <person name="Gunawardena J."/>
            <person name="Chu W."/>
            <person name="Stover N.A."/>
            <person name="Gregory B.D."/>
            <person name="Nowacki M."/>
            <person name="Derisi J."/>
            <person name="Roy S.W."/>
            <person name="Marshall W.F."/>
            <person name="Sood P."/>
        </authorList>
    </citation>
    <scope>NUCLEOTIDE SEQUENCE [LARGE SCALE GENOMIC DNA]</scope>
    <source>
        <strain evidence="3">WM001</strain>
    </source>
</reference>
<evidence type="ECO:0000256" key="1">
    <source>
        <dbReference type="SAM" id="Coils"/>
    </source>
</evidence>
<evidence type="ECO:0000313" key="3">
    <source>
        <dbReference type="EMBL" id="OMJ74531.1"/>
    </source>
</evidence>
<sequence>MFLLSTLYLIIGISAIIIESDHIDTNLPCLDKSLEISKLYNSITECSDFQKDNIFICSHKTGKIISSLLKNNHCLDSTFQFILIQISYEIEEEPLCFSNFLFSNYMSKLSKDSIKNTRLYPKYFKDYNVWKTEMQVLNQICQNRSFIAAKNFYEILNRLWPMIDMPKPALVLIEYFENYIINKGIAYNKDIYYKKEGDYDDGGNMNFDDIKSLKINYDENERDMHEKRDMNYKEQIKDLKNEIGRNVRAIYELKTEVREILAEFRDFRLIYVMEYEKSKDFNNFAEQNQKLFTNDQKGESKDNRKTSENIFTSEKNLNSKSANVLFDILGINKNIQNELKDKILEDDFEYKQNNKDQTNFWEVFNELEREFSKTHQDKETSPIKSQDSEDNFHIQNDIKDEEISDINIENWTEELEKNNNTESEDYKSWAKSSEKMKMLIEFIQSTNLFNCAIERILLKVPLNILSKYLPSSLLKKLKFFLNAKKMITNSECSEFQKMFVDMIIFLIENEQFGVYNIIINIASKGFENISPEQIIEIIIFLYSNKELIKSADFSQWINDASIFIKDLKNPLLENAEMYYNNLKKNIGPHLKNYAENAGEQFNIYAKKAGVKFDELKVQAGEQIEVLKEQAGVKMEVLKEKAGVKFDELKEQAGVKFDEFKEQAGVKIGEIREEAGIKMGELKEKAGEKIVEIKEKAGEKIDEFKEKIEVKVGGYNEKAGEYINEIKSKAEVYWSDLKMKFKSWYL</sequence>
<dbReference type="EMBL" id="MPUH01000745">
    <property type="protein sequence ID" value="OMJ74531.1"/>
    <property type="molecule type" value="Genomic_DNA"/>
</dbReference>
<keyword evidence="2" id="KW-0732">Signal</keyword>
<protein>
    <submittedName>
        <fullName evidence="3">Uncharacterized protein</fullName>
    </submittedName>
</protein>
<dbReference type="Gene3D" id="1.20.5.1230">
    <property type="entry name" value="Apolipoprotein A-I"/>
    <property type="match status" value="1"/>
</dbReference>
<dbReference type="Proteomes" id="UP000187209">
    <property type="component" value="Unassembled WGS sequence"/>
</dbReference>
<dbReference type="SUPFAM" id="SSF58113">
    <property type="entry name" value="Apolipoprotein A-I"/>
    <property type="match status" value="1"/>
</dbReference>
<gene>
    <name evidence="3" type="ORF">SteCoe_26533</name>
</gene>
<dbReference type="OrthoDB" id="5853127at2759"/>